<name>A0A382FQW4_9ZZZZ</name>
<dbReference type="EMBL" id="UINC01050945">
    <property type="protein sequence ID" value="SVB64517.1"/>
    <property type="molecule type" value="Genomic_DNA"/>
</dbReference>
<gene>
    <name evidence="1" type="ORF">METZ01_LOCUS217371</name>
</gene>
<protein>
    <submittedName>
        <fullName evidence="1">Uncharacterized protein</fullName>
    </submittedName>
</protein>
<dbReference type="AlphaFoldDB" id="A0A382FQW4"/>
<feature type="non-terminal residue" evidence="1">
    <location>
        <position position="160"/>
    </location>
</feature>
<accession>A0A382FQW4</accession>
<dbReference type="InterPro" id="IPR053714">
    <property type="entry name" value="Iso_Racemase_Enz_sf"/>
</dbReference>
<dbReference type="Gene3D" id="3.40.50.12500">
    <property type="match status" value="1"/>
</dbReference>
<organism evidence="1">
    <name type="scientific">marine metagenome</name>
    <dbReference type="NCBI Taxonomy" id="408172"/>
    <lineage>
        <taxon>unclassified sequences</taxon>
        <taxon>metagenomes</taxon>
        <taxon>ecological metagenomes</taxon>
    </lineage>
</organism>
<proteinExistence type="predicted"/>
<evidence type="ECO:0000313" key="1">
    <source>
        <dbReference type="EMBL" id="SVB64517.1"/>
    </source>
</evidence>
<reference evidence="1" key="1">
    <citation type="submission" date="2018-05" db="EMBL/GenBank/DDBJ databases">
        <authorList>
            <person name="Lanie J.A."/>
            <person name="Ng W.-L."/>
            <person name="Kazmierczak K.M."/>
            <person name="Andrzejewski T.M."/>
            <person name="Davidsen T.M."/>
            <person name="Wayne K.J."/>
            <person name="Tettelin H."/>
            <person name="Glass J.I."/>
            <person name="Rusch D."/>
            <person name="Podicherti R."/>
            <person name="Tsui H.-C.T."/>
            <person name="Winkler M.E."/>
        </authorList>
    </citation>
    <scope>NUCLEOTIDE SEQUENCE</scope>
</reference>
<sequence>MKPKRWSDPTKKLFPHQVGFTSPPHDFDAAPTDFLRIAPDTVGVHGRMLHVPGYSHELKQRADNFQLLEEFAYCMSNNGADVLGQVGTNWVHCNGTTPDDIAAFCDRLSDTYETPFHMAGMCLVEGLRELNAEKIVLNSVYYWPDWRNGIARFLKQAGFD</sequence>